<evidence type="ECO:0000259" key="1">
    <source>
        <dbReference type="Pfam" id="PF04448"/>
    </source>
</evidence>
<dbReference type="OrthoDB" id="7510885at2"/>
<reference evidence="2 3" key="1">
    <citation type="submission" date="2019-07" db="EMBL/GenBank/DDBJ databases">
        <title>Whole genome shotgun sequence of Acetobacter oeni NBRC 105207.</title>
        <authorList>
            <person name="Hosoyama A."/>
            <person name="Uohara A."/>
            <person name="Ohji S."/>
            <person name="Ichikawa N."/>
        </authorList>
    </citation>
    <scope>NUCLEOTIDE SEQUENCE [LARGE SCALE GENOMIC DNA]</scope>
    <source>
        <strain evidence="2 3">NBRC 105207</strain>
    </source>
</reference>
<keyword evidence="3" id="KW-1185">Reference proteome</keyword>
<evidence type="ECO:0000313" key="3">
    <source>
        <dbReference type="Proteomes" id="UP000321746"/>
    </source>
</evidence>
<feature type="domain" description="DUF551" evidence="1">
    <location>
        <begin position="81"/>
        <end position="129"/>
    </location>
</feature>
<sequence>MTERKPTPEMIEVAALAMWNESCVLGDPIAAHDLSEVQIYETQAENNEATLNVCRALASAALKSVFGEVLTPWRPISEAPKDGTEVMLYAPNIICGGMSSDRWNAKLNQWDVASDGQPTHWMPLPAAPEVNDE</sequence>
<dbReference type="RefSeq" id="WP_146888289.1">
    <property type="nucleotide sequence ID" value="NZ_BJYG01000021.1"/>
</dbReference>
<dbReference type="InterPro" id="IPR007539">
    <property type="entry name" value="DUF551"/>
</dbReference>
<comment type="caution">
    <text evidence="2">The sequence shown here is derived from an EMBL/GenBank/DDBJ whole genome shotgun (WGS) entry which is preliminary data.</text>
</comment>
<dbReference type="Pfam" id="PF04448">
    <property type="entry name" value="DUF551"/>
    <property type="match status" value="1"/>
</dbReference>
<protein>
    <recommendedName>
        <fullName evidence="1">DUF551 domain-containing protein</fullName>
    </recommendedName>
</protein>
<dbReference type="Proteomes" id="UP000321746">
    <property type="component" value="Unassembled WGS sequence"/>
</dbReference>
<dbReference type="EMBL" id="BJYG01000021">
    <property type="protein sequence ID" value="GEN63566.1"/>
    <property type="molecule type" value="Genomic_DNA"/>
</dbReference>
<proteinExistence type="predicted"/>
<evidence type="ECO:0000313" key="2">
    <source>
        <dbReference type="EMBL" id="GEN63566.1"/>
    </source>
</evidence>
<gene>
    <name evidence="2" type="ORF">AOE01nite_17900</name>
</gene>
<dbReference type="AlphaFoldDB" id="A0A511XKW6"/>
<accession>A0A511XKW6</accession>
<organism evidence="2 3">
    <name type="scientific">Acetobacter oeni</name>
    <dbReference type="NCBI Taxonomy" id="304077"/>
    <lineage>
        <taxon>Bacteria</taxon>
        <taxon>Pseudomonadati</taxon>
        <taxon>Pseudomonadota</taxon>
        <taxon>Alphaproteobacteria</taxon>
        <taxon>Acetobacterales</taxon>
        <taxon>Acetobacteraceae</taxon>
        <taxon>Acetobacter</taxon>
    </lineage>
</organism>
<name>A0A511XKW6_9PROT</name>